<evidence type="ECO:0000313" key="3">
    <source>
        <dbReference type="Proteomes" id="UP001597373"/>
    </source>
</evidence>
<organism evidence="2 3">
    <name type="scientific">Chelativorans composti</name>
    <dbReference type="NCBI Taxonomy" id="768533"/>
    <lineage>
        <taxon>Bacteria</taxon>
        <taxon>Pseudomonadati</taxon>
        <taxon>Pseudomonadota</taxon>
        <taxon>Alphaproteobacteria</taxon>
        <taxon>Hyphomicrobiales</taxon>
        <taxon>Phyllobacteriaceae</taxon>
        <taxon>Chelativorans</taxon>
    </lineage>
</organism>
<comment type="caution">
    <text evidence="2">The sequence shown here is derived from an EMBL/GenBank/DDBJ whole genome shotgun (WGS) entry which is preliminary data.</text>
</comment>
<keyword evidence="1" id="KW-1133">Transmembrane helix</keyword>
<dbReference type="SUPFAM" id="SSF103481">
    <property type="entry name" value="Multidrug resistance efflux transporter EmrE"/>
    <property type="match status" value="1"/>
</dbReference>
<sequence>DDLVGLVSLVCHCGPPSGSKPYFKVDPFNGGGSLAPASDLAPFAYSGLVWSMAVTWLVWGTIPEIWTFLGAGVIFSSSFFYFVSSKKKREQKV</sequence>
<keyword evidence="1" id="KW-0472">Membrane</keyword>
<feature type="transmembrane region" description="Helical" evidence="1">
    <location>
        <begin position="65"/>
        <end position="83"/>
    </location>
</feature>
<feature type="non-terminal residue" evidence="2">
    <location>
        <position position="1"/>
    </location>
</feature>
<keyword evidence="3" id="KW-1185">Reference proteome</keyword>
<evidence type="ECO:0000313" key="2">
    <source>
        <dbReference type="EMBL" id="MFD2258710.1"/>
    </source>
</evidence>
<protein>
    <submittedName>
        <fullName evidence="2">Uncharacterized protein</fullName>
    </submittedName>
</protein>
<evidence type="ECO:0000256" key="1">
    <source>
        <dbReference type="SAM" id="Phobius"/>
    </source>
</evidence>
<gene>
    <name evidence="2" type="ORF">ACFSMZ_02865</name>
</gene>
<name>A0ABW5DDG8_9HYPH</name>
<keyword evidence="1" id="KW-0812">Transmembrane</keyword>
<reference evidence="3" key="1">
    <citation type="journal article" date="2019" name="Int. J. Syst. Evol. Microbiol.">
        <title>The Global Catalogue of Microorganisms (GCM) 10K type strain sequencing project: providing services to taxonomists for standard genome sequencing and annotation.</title>
        <authorList>
            <consortium name="The Broad Institute Genomics Platform"/>
            <consortium name="The Broad Institute Genome Sequencing Center for Infectious Disease"/>
            <person name="Wu L."/>
            <person name="Ma J."/>
        </authorList>
    </citation>
    <scope>NUCLEOTIDE SEQUENCE [LARGE SCALE GENOMIC DNA]</scope>
    <source>
        <strain evidence="3">KCTC 23707</strain>
    </source>
</reference>
<dbReference type="Proteomes" id="UP001597373">
    <property type="component" value="Unassembled WGS sequence"/>
</dbReference>
<dbReference type="EMBL" id="JBHUIR010000010">
    <property type="protein sequence ID" value="MFD2258710.1"/>
    <property type="molecule type" value="Genomic_DNA"/>
</dbReference>
<accession>A0ABW5DDG8</accession>
<dbReference type="InterPro" id="IPR037185">
    <property type="entry name" value="EmrE-like"/>
</dbReference>
<proteinExistence type="predicted"/>